<proteinExistence type="predicted"/>
<accession>A0A1I5TFS3</accession>
<dbReference type="Gene3D" id="3.10.129.10">
    <property type="entry name" value="Hotdog Thioesterase"/>
    <property type="match status" value="1"/>
</dbReference>
<dbReference type="OrthoDB" id="9772788at2"/>
<keyword evidence="3" id="KW-1185">Reference proteome</keyword>
<keyword evidence="1" id="KW-0456">Lyase</keyword>
<organism evidence="2 3">
    <name type="scientific">Pseudarcicella hirudinis</name>
    <dbReference type="NCBI Taxonomy" id="1079859"/>
    <lineage>
        <taxon>Bacteria</taxon>
        <taxon>Pseudomonadati</taxon>
        <taxon>Bacteroidota</taxon>
        <taxon>Cytophagia</taxon>
        <taxon>Cytophagales</taxon>
        <taxon>Flectobacillaceae</taxon>
        <taxon>Pseudarcicella</taxon>
    </lineage>
</organism>
<name>A0A1I5TFS3_9BACT</name>
<dbReference type="PANTHER" id="PTHR30272:SF1">
    <property type="entry name" value="3-HYDROXYACYL-[ACYL-CARRIER-PROTEIN] DEHYDRATASE"/>
    <property type="match status" value="1"/>
</dbReference>
<dbReference type="InterPro" id="IPR013114">
    <property type="entry name" value="FabA_FabZ"/>
</dbReference>
<dbReference type="PANTHER" id="PTHR30272">
    <property type="entry name" value="3-HYDROXYACYL-[ACYL-CARRIER-PROTEIN] DEHYDRATASE"/>
    <property type="match status" value="1"/>
</dbReference>
<evidence type="ECO:0000313" key="2">
    <source>
        <dbReference type="EMBL" id="SFP81914.1"/>
    </source>
</evidence>
<gene>
    <name evidence="2" type="ORF">SAMN04515674_10632</name>
</gene>
<reference evidence="2 3" key="1">
    <citation type="submission" date="2016-10" db="EMBL/GenBank/DDBJ databases">
        <authorList>
            <person name="de Groot N.N."/>
        </authorList>
    </citation>
    <scope>NUCLEOTIDE SEQUENCE [LARGE SCALE GENOMIC DNA]</scope>
    <source>
        <strain evidence="3">E92,LMG 26720,CCM 7988</strain>
    </source>
</reference>
<dbReference type="Pfam" id="PF07977">
    <property type="entry name" value="FabA"/>
    <property type="match status" value="1"/>
</dbReference>
<dbReference type="AlphaFoldDB" id="A0A1I5TFS3"/>
<dbReference type="STRING" id="1079859.SAMN04515674_10632"/>
<dbReference type="Proteomes" id="UP000199306">
    <property type="component" value="Unassembled WGS sequence"/>
</dbReference>
<dbReference type="GO" id="GO:0016829">
    <property type="term" value="F:lyase activity"/>
    <property type="evidence" value="ECO:0007669"/>
    <property type="project" value="UniProtKB-KW"/>
</dbReference>
<dbReference type="InterPro" id="IPR029069">
    <property type="entry name" value="HotDog_dom_sf"/>
</dbReference>
<evidence type="ECO:0000256" key="1">
    <source>
        <dbReference type="ARBA" id="ARBA00023239"/>
    </source>
</evidence>
<dbReference type="RefSeq" id="WP_092017118.1">
    <property type="nucleotide sequence ID" value="NZ_FOXH01000006.1"/>
</dbReference>
<dbReference type="SUPFAM" id="SSF54637">
    <property type="entry name" value="Thioesterase/thiol ester dehydrase-isomerase"/>
    <property type="match status" value="1"/>
</dbReference>
<protein>
    <submittedName>
        <fullName evidence="2">3-hydroxyacyl-[acyl-carrier-protein] dehydratase</fullName>
    </submittedName>
</protein>
<sequence length="170" mass="18939">MAASIFQIPYAQDLLPHRAPMLLIDKIEEYKPGLFVRVSKQVEADSMFFQGHFPGEPIFPGVILVEMMFQSCGIFGRLEAMFTKFKAPDGEAMPPINKQAADESAKRTVKSGRAIKIDNVSFNKEVRPEDKLTITVNHKYKVLNYMVFDAKVEIDGKGVAAKGTVTVLIS</sequence>
<evidence type="ECO:0000313" key="3">
    <source>
        <dbReference type="Proteomes" id="UP000199306"/>
    </source>
</evidence>
<dbReference type="EMBL" id="FOXH01000006">
    <property type="protein sequence ID" value="SFP81914.1"/>
    <property type="molecule type" value="Genomic_DNA"/>
</dbReference>
<dbReference type="CDD" id="cd00493">
    <property type="entry name" value="FabA_FabZ"/>
    <property type="match status" value="1"/>
</dbReference>